<keyword evidence="2" id="KW-1185">Reference proteome</keyword>
<comment type="caution">
    <text evidence="1">The sequence shown here is derived from an EMBL/GenBank/DDBJ whole genome shotgun (WGS) entry which is preliminary data.</text>
</comment>
<sequence>MKILFVGDVVGAPGRDMISQYLPMLKSKYRPECTIVNGENAASGRGITDKIYHQFLKDGADVVTLGNHAWDNKGIFEFIDEAKALVRPGNFPEDVPGTGLLFTKRAGVEVAVINLQGRTFMPALDCPFKKAEELVVKARERTPIIFIDFHAEATSEKQALGWFLDGKVTAVVGTHTHVQTADNRILPKGTAYLSDVGMTGPYDSILGMEKEAVLKKFITGLPVRFEVPNSGRTQLSACLIDVDKKTGTAKAIHRLLINEDHPFIAE</sequence>
<dbReference type="NCBIfam" id="TIGR00282">
    <property type="entry name" value="TIGR00282 family metallophosphoesterase"/>
    <property type="match status" value="1"/>
</dbReference>
<organism evidence="1 2">
    <name type="scientific">Bacillus lumedeiriae</name>
    <dbReference type="NCBI Taxonomy" id="3058829"/>
    <lineage>
        <taxon>Bacteria</taxon>
        <taxon>Bacillati</taxon>
        <taxon>Bacillota</taxon>
        <taxon>Bacilli</taxon>
        <taxon>Bacillales</taxon>
        <taxon>Bacillaceae</taxon>
        <taxon>Bacillus</taxon>
    </lineage>
</organism>
<dbReference type="InterPro" id="IPR029052">
    <property type="entry name" value="Metallo-depent_PP-like"/>
</dbReference>
<dbReference type="PANTHER" id="PTHR36303">
    <property type="entry name" value="2',3'-CYCLIC-NUCLEOTIDE 2'-PHOSPHODIESTERASE"/>
    <property type="match status" value="1"/>
</dbReference>
<dbReference type="PIRSF" id="PIRSF004789">
    <property type="entry name" value="DR1281"/>
    <property type="match status" value="1"/>
</dbReference>
<dbReference type="Pfam" id="PF13277">
    <property type="entry name" value="YmdB"/>
    <property type="match status" value="1"/>
</dbReference>
<evidence type="ECO:0000313" key="1">
    <source>
        <dbReference type="EMBL" id="MFK2825065.1"/>
    </source>
</evidence>
<dbReference type="EMBL" id="JAUIYO010000002">
    <property type="protein sequence ID" value="MFK2825065.1"/>
    <property type="molecule type" value="Genomic_DNA"/>
</dbReference>
<dbReference type="Proteomes" id="UP001619911">
    <property type="component" value="Unassembled WGS sequence"/>
</dbReference>
<gene>
    <name evidence="1" type="ORF">QYG89_05105</name>
</gene>
<dbReference type="Gene3D" id="3.60.21.10">
    <property type="match status" value="1"/>
</dbReference>
<name>A0ABW8I789_9BACI</name>
<dbReference type="InterPro" id="IPR005235">
    <property type="entry name" value="YmdB-like"/>
</dbReference>
<dbReference type="SUPFAM" id="SSF56300">
    <property type="entry name" value="Metallo-dependent phosphatases"/>
    <property type="match status" value="1"/>
</dbReference>
<dbReference type="PANTHER" id="PTHR36303:SF1">
    <property type="entry name" value="2',3'-CYCLIC-NUCLEOTIDE 2'-PHOSPHODIESTERASE"/>
    <property type="match status" value="1"/>
</dbReference>
<protein>
    <submittedName>
        <fullName evidence="1">TIGR00282 family metallophosphoesterase</fullName>
    </submittedName>
</protein>
<accession>A0ABW8I789</accession>
<dbReference type="RefSeq" id="WP_404315239.1">
    <property type="nucleotide sequence ID" value="NZ_JAUIYO010000002.1"/>
</dbReference>
<evidence type="ECO:0000313" key="2">
    <source>
        <dbReference type="Proteomes" id="UP001619911"/>
    </source>
</evidence>
<reference evidence="1 2" key="1">
    <citation type="submission" date="2023-07" db="EMBL/GenBank/DDBJ databases">
        <title>Bacillus lucianemedeirus sp. nov, a new species isolated from an immunobiological production facility.</title>
        <authorList>
            <person name="Costa L.V."/>
            <person name="Miranda R.V.S.L."/>
            <person name="Brandao M.L.L."/>
            <person name="Reis C.M.F."/>
            <person name="Frazao A.M."/>
            <person name="Cruz F.V."/>
            <person name="Baio P.V.P."/>
            <person name="Veras J.F.C."/>
            <person name="Ramos J.N."/>
            <person name="Vieira V."/>
        </authorList>
    </citation>
    <scope>NUCLEOTIDE SEQUENCE [LARGE SCALE GENOMIC DNA]</scope>
    <source>
        <strain evidence="1 2">B190/17</strain>
    </source>
</reference>
<dbReference type="CDD" id="cd07382">
    <property type="entry name" value="MPP_DR1281"/>
    <property type="match status" value="1"/>
</dbReference>
<proteinExistence type="predicted"/>